<dbReference type="InParanoid" id="Q4N558"/>
<evidence type="ECO:0000313" key="3">
    <source>
        <dbReference type="Proteomes" id="UP000001949"/>
    </source>
</evidence>
<dbReference type="Proteomes" id="UP000001949">
    <property type="component" value="Unassembled WGS sequence"/>
</dbReference>
<evidence type="ECO:0000256" key="1">
    <source>
        <dbReference type="SAM" id="MobiDB-lite"/>
    </source>
</evidence>
<reference evidence="2 3" key="1">
    <citation type="journal article" date="2005" name="Science">
        <title>Genome sequence of Theileria parva, a bovine pathogen that transforms lymphocytes.</title>
        <authorList>
            <person name="Gardner M.J."/>
            <person name="Bishop R."/>
            <person name="Shah T."/>
            <person name="de Villiers E.P."/>
            <person name="Carlton J.M."/>
            <person name="Hall N."/>
            <person name="Ren Q."/>
            <person name="Paulsen I.T."/>
            <person name="Pain A."/>
            <person name="Berriman M."/>
            <person name="Wilson R.J.M."/>
            <person name="Sato S."/>
            <person name="Ralph S.A."/>
            <person name="Mann D.J."/>
            <person name="Xiong Z."/>
            <person name="Shallom S.J."/>
            <person name="Weidman J."/>
            <person name="Jiang L."/>
            <person name="Lynn J."/>
            <person name="Weaver B."/>
            <person name="Shoaibi A."/>
            <person name="Domingo A.R."/>
            <person name="Wasawo D."/>
            <person name="Crabtree J."/>
            <person name="Wortman J.R."/>
            <person name="Haas B."/>
            <person name="Angiuoli S.V."/>
            <person name="Creasy T.H."/>
            <person name="Lu C."/>
            <person name="Suh B."/>
            <person name="Silva J.C."/>
            <person name="Utterback T.R."/>
            <person name="Feldblyum T.V."/>
            <person name="Pertea M."/>
            <person name="Allen J."/>
            <person name="Nierman W.C."/>
            <person name="Taracha E.L.N."/>
            <person name="Salzberg S.L."/>
            <person name="White O.R."/>
            <person name="Fitzhugh H.A."/>
            <person name="Morzaria S."/>
            <person name="Venter J.C."/>
            <person name="Fraser C.M."/>
            <person name="Nene V."/>
        </authorList>
    </citation>
    <scope>NUCLEOTIDE SEQUENCE [LARGE SCALE GENOMIC DNA]</scope>
    <source>
        <strain evidence="2 3">Muguga</strain>
    </source>
</reference>
<protein>
    <submittedName>
        <fullName evidence="2">Uncharacterized protein</fullName>
    </submittedName>
</protein>
<sequence length="402" mass="45837">MEDNFGAFYTPVLKGYDSSYETYLPQSMLNELPWTGFHNDPAMLTDNVSTSGFFPTGNSNLSRQTTLKQAFSPQLSGQQSSFVPLFPQNSYSKGVNLFKRTNSFQFRRNSNSHARSRSLKRSFSSSTSKSNQSMGSYNPNLNTLNHYNHLNQFNNVNHLNSNNFNNVNHVNSNQFNNLNSVNNLKGMGSNQFSNVSTNVSRVNSVNEMGRNGVNDSVRNSFKLRPRKCKRNPNVEKGSPFNRAFNRVVSNGFDSINTNFGTTITIVKDKFDVNDAVRFLEGLVMFVLGVFRTIFGELRSDVISGMLGAEETSDYDVARSNYYSQLDEKFKNSGLTQRIDYTEAIENEYKRRRTVTDLRVDEVPEYVNPHNTDFMNMTEQEFEEFLLKQAFPNTPLSVFYLTN</sequence>
<dbReference type="eggNOG" id="ENOG502TN1X">
    <property type="taxonomic scope" value="Eukaryota"/>
</dbReference>
<accession>Q4N558</accession>
<name>Q4N558_THEPA</name>
<comment type="caution">
    <text evidence="2">The sequence shown here is derived from an EMBL/GenBank/DDBJ whole genome shotgun (WGS) entry which is preliminary data.</text>
</comment>
<feature type="compositionally biased region" description="Low complexity" evidence="1">
    <location>
        <begin position="121"/>
        <end position="143"/>
    </location>
</feature>
<gene>
    <name evidence="2" type="ordered locus">TP02_0432</name>
</gene>
<dbReference type="EMBL" id="AAGK01000002">
    <property type="protein sequence ID" value="EAN32715.1"/>
    <property type="molecule type" value="Genomic_DNA"/>
</dbReference>
<dbReference type="OMA" id="TQRIDYT"/>
<proteinExistence type="predicted"/>
<dbReference type="VEuPathDB" id="PiroplasmaDB:TpMuguga_02g00432"/>
<dbReference type="AlphaFoldDB" id="Q4N558"/>
<organism evidence="2 3">
    <name type="scientific">Theileria parva</name>
    <name type="common">East coast fever infection agent</name>
    <dbReference type="NCBI Taxonomy" id="5875"/>
    <lineage>
        <taxon>Eukaryota</taxon>
        <taxon>Sar</taxon>
        <taxon>Alveolata</taxon>
        <taxon>Apicomplexa</taxon>
        <taxon>Aconoidasida</taxon>
        <taxon>Piroplasmida</taxon>
        <taxon>Theileriidae</taxon>
        <taxon>Theileria</taxon>
    </lineage>
</organism>
<evidence type="ECO:0000313" key="2">
    <source>
        <dbReference type="EMBL" id="EAN32715.1"/>
    </source>
</evidence>
<dbReference type="KEGG" id="tpv:TP02_0432"/>
<feature type="region of interest" description="Disordered" evidence="1">
    <location>
        <begin position="108"/>
        <end position="143"/>
    </location>
</feature>
<keyword evidence="3" id="KW-1185">Reference proteome</keyword>
<dbReference type="GeneID" id="3501571"/>